<evidence type="ECO:0000313" key="1">
    <source>
        <dbReference type="EMBL" id="OHA02863.1"/>
    </source>
</evidence>
<dbReference type="Gene3D" id="3.30.2010.20">
    <property type="match status" value="1"/>
</dbReference>
<proteinExistence type="predicted"/>
<dbReference type="SUPFAM" id="SSF55486">
    <property type="entry name" value="Metalloproteases ('zincins'), catalytic domain"/>
    <property type="match status" value="1"/>
</dbReference>
<dbReference type="CDD" id="cd12952">
    <property type="entry name" value="MMP_ACEL2062"/>
    <property type="match status" value="1"/>
</dbReference>
<sequence>MDGKTFARIVRQGIAALPASARAAMENVAVVVEKEARRKKAGEVGIRDGEVLLGLYEGVPKTKRGANYFGILPDKITIFQKPLEALSHGDPKKIQNLVCGVVWHEVGHHLGFSEKEIRALEKKRK</sequence>
<dbReference type="InterPro" id="IPR038555">
    <property type="entry name" value="Zincin_1_sf"/>
</dbReference>
<reference evidence="1 2" key="1">
    <citation type="journal article" date="2016" name="Nat. Commun.">
        <title>Thousands of microbial genomes shed light on interconnected biogeochemical processes in an aquifer system.</title>
        <authorList>
            <person name="Anantharaman K."/>
            <person name="Brown C.T."/>
            <person name="Hug L.A."/>
            <person name="Sharon I."/>
            <person name="Castelle C.J."/>
            <person name="Probst A.J."/>
            <person name="Thomas B.C."/>
            <person name="Singh A."/>
            <person name="Wilkins M.J."/>
            <person name="Karaoz U."/>
            <person name="Brodie E.L."/>
            <person name="Williams K.H."/>
            <person name="Hubbard S.S."/>
            <person name="Banfield J.F."/>
        </authorList>
    </citation>
    <scope>NUCLEOTIDE SEQUENCE [LARGE SCALE GENOMIC DNA]</scope>
</reference>
<evidence type="ECO:0008006" key="3">
    <source>
        <dbReference type="Google" id="ProtNLM"/>
    </source>
</evidence>
<dbReference type="InterPro" id="IPR010428">
    <property type="entry name" value="Zincin_1"/>
</dbReference>
<evidence type="ECO:0000313" key="2">
    <source>
        <dbReference type="Proteomes" id="UP000177177"/>
    </source>
</evidence>
<dbReference type="EMBL" id="MHQN01000029">
    <property type="protein sequence ID" value="OHA02863.1"/>
    <property type="molecule type" value="Genomic_DNA"/>
</dbReference>
<dbReference type="Pfam" id="PF06262">
    <property type="entry name" value="Zincin_1"/>
    <property type="match status" value="1"/>
</dbReference>
<name>A0A1G2KU31_9BACT</name>
<organism evidence="1 2">
    <name type="scientific">Candidatus Sungbacteria bacterium RIFCSPHIGHO2_02_FULL_53_17</name>
    <dbReference type="NCBI Taxonomy" id="1802275"/>
    <lineage>
        <taxon>Bacteria</taxon>
        <taxon>Candidatus Sungiibacteriota</taxon>
    </lineage>
</organism>
<dbReference type="Proteomes" id="UP000177177">
    <property type="component" value="Unassembled WGS sequence"/>
</dbReference>
<gene>
    <name evidence="1" type="ORF">A3C92_00230</name>
</gene>
<protein>
    <recommendedName>
        <fullName evidence="3">Metallopeptidase family protein</fullName>
    </recommendedName>
</protein>
<accession>A0A1G2KU31</accession>
<comment type="caution">
    <text evidence="1">The sequence shown here is derived from an EMBL/GenBank/DDBJ whole genome shotgun (WGS) entry which is preliminary data.</text>
</comment>
<dbReference type="AlphaFoldDB" id="A0A1G2KU31"/>